<feature type="transmembrane region" description="Helical" evidence="6">
    <location>
        <begin position="104"/>
        <end position="122"/>
    </location>
</feature>
<proteinExistence type="predicted"/>
<evidence type="ECO:0000256" key="5">
    <source>
        <dbReference type="ARBA" id="ARBA00023136"/>
    </source>
</evidence>
<keyword evidence="5 6" id="KW-0472">Membrane</keyword>
<evidence type="ECO:0000256" key="4">
    <source>
        <dbReference type="ARBA" id="ARBA00022989"/>
    </source>
</evidence>
<keyword evidence="4 6" id="KW-1133">Transmembrane helix</keyword>
<dbReference type="InterPro" id="IPR011701">
    <property type="entry name" value="MFS"/>
</dbReference>
<reference evidence="8 9" key="1">
    <citation type="submission" date="2023-11" db="EMBL/GenBank/DDBJ databases">
        <authorList>
            <person name="Hedman E."/>
            <person name="Englund M."/>
            <person name="Stromberg M."/>
            <person name="Nyberg Akerstrom W."/>
            <person name="Nylinder S."/>
            <person name="Jareborg N."/>
            <person name="Kallberg Y."/>
            <person name="Kronander E."/>
        </authorList>
    </citation>
    <scope>NUCLEOTIDE SEQUENCE [LARGE SCALE GENOMIC DNA]</scope>
</reference>
<keyword evidence="9" id="KW-1185">Reference proteome</keyword>
<feature type="transmembrane region" description="Helical" evidence="6">
    <location>
        <begin position="390"/>
        <end position="408"/>
    </location>
</feature>
<evidence type="ECO:0000259" key="7">
    <source>
        <dbReference type="PROSITE" id="PS50850"/>
    </source>
</evidence>
<dbReference type="InterPro" id="IPR036259">
    <property type="entry name" value="MFS_trans_sf"/>
</dbReference>
<name>A0AAV1M102_9NEOP</name>
<evidence type="ECO:0000256" key="6">
    <source>
        <dbReference type="SAM" id="Phobius"/>
    </source>
</evidence>
<evidence type="ECO:0000256" key="2">
    <source>
        <dbReference type="ARBA" id="ARBA00022448"/>
    </source>
</evidence>
<feature type="transmembrane region" description="Helical" evidence="6">
    <location>
        <begin position="39"/>
        <end position="57"/>
    </location>
</feature>
<comment type="caution">
    <text evidence="8">The sequence shown here is derived from an EMBL/GenBank/DDBJ whole genome shotgun (WGS) entry which is preliminary data.</text>
</comment>
<feature type="transmembrane region" description="Helical" evidence="6">
    <location>
        <begin position="77"/>
        <end position="97"/>
    </location>
</feature>
<evidence type="ECO:0000256" key="3">
    <source>
        <dbReference type="ARBA" id="ARBA00022692"/>
    </source>
</evidence>
<feature type="domain" description="Major facilitator superfamily (MFS) profile" evidence="7">
    <location>
        <begin position="37"/>
        <end position="500"/>
    </location>
</feature>
<protein>
    <recommendedName>
        <fullName evidence="7">Major facilitator superfamily (MFS) profile domain-containing protein</fullName>
    </recommendedName>
</protein>
<accession>A0AAV1M102</accession>
<feature type="transmembrane region" description="Helical" evidence="6">
    <location>
        <begin position="134"/>
        <end position="155"/>
    </location>
</feature>
<organism evidence="8 9">
    <name type="scientific">Parnassius mnemosyne</name>
    <name type="common">clouded apollo</name>
    <dbReference type="NCBI Taxonomy" id="213953"/>
    <lineage>
        <taxon>Eukaryota</taxon>
        <taxon>Metazoa</taxon>
        <taxon>Ecdysozoa</taxon>
        <taxon>Arthropoda</taxon>
        <taxon>Hexapoda</taxon>
        <taxon>Insecta</taxon>
        <taxon>Pterygota</taxon>
        <taxon>Neoptera</taxon>
        <taxon>Endopterygota</taxon>
        <taxon>Lepidoptera</taxon>
        <taxon>Glossata</taxon>
        <taxon>Ditrysia</taxon>
        <taxon>Papilionoidea</taxon>
        <taxon>Papilionidae</taxon>
        <taxon>Parnassiinae</taxon>
        <taxon>Parnassini</taxon>
        <taxon>Parnassius</taxon>
        <taxon>Driopa</taxon>
    </lineage>
</organism>
<evidence type="ECO:0000313" key="9">
    <source>
        <dbReference type="Proteomes" id="UP001314205"/>
    </source>
</evidence>
<dbReference type="GO" id="GO:0022857">
    <property type="term" value="F:transmembrane transporter activity"/>
    <property type="evidence" value="ECO:0007669"/>
    <property type="project" value="InterPro"/>
</dbReference>
<feature type="transmembrane region" description="Helical" evidence="6">
    <location>
        <begin position="414"/>
        <end position="435"/>
    </location>
</feature>
<dbReference type="PANTHER" id="PTHR23511">
    <property type="entry name" value="SYNAPTIC VESICLE GLYCOPROTEIN 2"/>
    <property type="match status" value="1"/>
</dbReference>
<feature type="transmembrane region" description="Helical" evidence="6">
    <location>
        <begin position="476"/>
        <end position="495"/>
    </location>
</feature>
<evidence type="ECO:0000256" key="1">
    <source>
        <dbReference type="ARBA" id="ARBA00004141"/>
    </source>
</evidence>
<feature type="transmembrane region" description="Helical" evidence="6">
    <location>
        <begin position="295"/>
        <end position="317"/>
    </location>
</feature>
<feature type="transmembrane region" description="Helical" evidence="6">
    <location>
        <begin position="359"/>
        <end position="378"/>
    </location>
</feature>
<dbReference type="GO" id="GO:0016020">
    <property type="term" value="C:membrane"/>
    <property type="evidence" value="ECO:0007669"/>
    <property type="project" value="UniProtKB-SubCell"/>
</dbReference>
<dbReference type="InterPro" id="IPR020846">
    <property type="entry name" value="MFS_dom"/>
</dbReference>
<dbReference type="SUPFAM" id="SSF103473">
    <property type="entry name" value="MFS general substrate transporter"/>
    <property type="match status" value="1"/>
</dbReference>
<evidence type="ECO:0000313" key="8">
    <source>
        <dbReference type="EMBL" id="CAK1600780.1"/>
    </source>
</evidence>
<gene>
    <name evidence="8" type="ORF">PARMNEM_LOCUS19493</name>
</gene>
<dbReference type="AlphaFoldDB" id="A0AAV1M102"/>
<dbReference type="Pfam" id="PF07690">
    <property type="entry name" value="MFS_1"/>
    <property type="match status" value="2"/>
</dbReference>
<feature type="transmembrane region" description="Helical" evidence="6">
    <location>
        <begin position="167"/>
        <end position="188"/>
    </location>
</feature>
<dbReference type="EMBL" id="CAVLGL010000126">
    <property type="protein sequence ID" value="CAK1600780.1"/>
    <property type="molecule type" value="Genomic_DNA"/>
</dbReference>
<keyword evidence="3 6" id="KW-0812">Transmembrane</keyword>
<dbReference type="PROSITE" id="PS50850">
    <property type="entry name" value="MFS"/>
    <property type="match status" value="1"/>
</dbReference>
<sequence length="512" mass="55552">MDTNKINAITSFVGSEEKNAATLDHALHIAGLGWYNIKYCLVLALFLISAIVEPVGYSYTLPAAKCDLDMTDAQRGFLSSVPYIGIILTSFFWGYLVDTKGRKMTVVYSSLCAGGFAILSAFMPNFLSFTICKFLSSLCLACPAAVPYTFIGEILPLKYRDTTLSIINAMQITGSALVPLFAWAILPLDFRVNFGAYDFVPWRLLAIIYGLTFIVSALLLSCGPESPKYLISQGKHDEALEVLRTMYSINKGKSPDDYPIKRLRTDEFVKKENLGIFTSLKVQSLPLLKAPYIKWMALNSFIFFGLFATLNGLYIWLPDVLNRVLTGDGEGLTACEVIAQRLNQTAYNSAVCDNSIDTITYLINSVANVSCAVIAVVVSSSVKIIGKKRLLITVLLLIGTFCMLINVVTQDVLFAIFLSSIPIAGLAIGPVNAYAVEIFPTNLRGMAVSLSMMVGRTGSVTGANVAGLLLNAACEATFYLFGGLLIICGLSAFMLPSPKVVPVPKDATTTKL</sequence>
<dbReference type="Gene3D" id="1.20.1250.20">
    <property type="entry name" value="MFS general substrate transporter like domains"/>
    <property type="match status" value="1"/>
</dbReference>
<feature type="transmembrane region" description="Helical" evidence="6">
    <location>
        <begin position="200"/>
        <end position="220"/>
    </location>
</feature>
<keyword evidence="2" id="KW-0813">Transport</keyword>
<dbReference type="Proteomes" id="UP001314205">
    <property type="component" value="Unassembled WGS sequence"/>
</dbReference>
<dbReference type="PANTHER" id="PTHR23511:SF35">
    <property type="entry name" value="MAJOR FACILITATOR SUPERFAMILY (MFS) PROFILE DOMAIN-CONTAINING PROTEIN"/>
    <property type="match status" value="1"/>
</dbReference>
<comment type="subcellular location">
    <subcellularLocation>
        <location evidence="1">Membrane</location>
        <topology evidence="1">Multi-pass membrane protein</topology>
    </subcellularLocation>
</comment>